<evidence type="ECO:0000256" key="4">
    <source>
        <dbReference type="ARBA" id="ARBA00022989"/>
    </source>
</evidence>
<dbReference type="PANTHER" id="PTHR43385:SF1">
    <property type="entry name" value="RIBOFLAVIN TRANSPORTER RIBJ"/>
    <property type="match status" value="1"/>
</dbReference>
<dbReference type="Gene3D" id="1.20.1250.20">
    <property type="entry name" value="MFS general substrate transporter like domains"/>
    <property type="match status" value="1"/>
</dbReference>
<feature type="transmembrane region" description="Helical" evidence="7">
    <location>
        <begin position="352"/>
        <end position="369"/>
    </location>
</feature>
<name>A0AAV4G0C2_9GAST</name>
<dbReference type="GO" id="GO:0016020">
    <property type="term" value="C:membrane"/>
    <property type="evidence" value="ECO:0007669"/>
    <property type="project" value="UniProtKB-SubCell"/>
</dbReference>
<dbReference type="Pfam" id="PF07690">
    <property type="entry name" value="MFS_1"/>
    <property type="match status" value="1"/>
</dbReference>
<dbReference type="AlphaFoldDB" id="A0AAV4G0C2"/>
<reference evidence="8 9" key="1">
    <citation type="journal article" date="2021" name="Elife">
        <title>Chloroplast acquisition without the gene transfer in kleptoplastic sea slugs, Plakobranchus ocellatus.</title>
        <authorList>
            <person name="Maeda T."/>
            <person name="Takahashi S."/>
            <person name="Yoshida T."/>
            <person name="Shimamura S."/>
            <person name="Takaki Y."/>
            <person name="Nagai Y."/>
            <person name="Toyoda A."/>
            <person name="Suzuki Y."/>
            <person name="Arimoto A."/>
            <person name="Ishii H."/>
            <person name="Satoh N."/>
            <person name="Nishiyama T."/>
            <person name="Hasebe M."/>
            <person name="Maruyama T."/>
            <person name="Minagawa J."/>
            <person name="Obokata J."/>
            <person name="Shigenobu S."/>
        </authorList>
    </citation>
    <scope>NUCLEOTIDE SEQUENCE [LARGE SCALE GENOMIC DNA]</scope>
</reference>
<feature type="compositionally biased region" description="Basic and acidic residues" evidence="6">
    <location>
        <begin position="333"/>
        <end position="347"/>
    </location>
</feature>
<keyword evidence="2" id="KW-0813">Transport</keyword>
<dbReference type="GO" id="GO:0022857">
    <property type="term" value="F:transmembrane transporter activity"/>
    <property type="evidence" value="ECO:0007669"/>
    <property type="project" value="InterPro"/>
</dbReference>
<dbReference type="Proteomes" id="UP000762676">
    <property type="component" value="Unassembled WGS sequence"/>
</dbReference>
<sequence length="505" mass="56602">MLHQGCLQKLKTWRKYFVLIGGILIYLPIGVPWYFGNLATYLNSYFHSRTPSESDLVDPQWIFSAFFIAFSLATMASGYLSNQFGPRVTVVVAILVHSGATFLSYFAIQHSMITLILTFGAAGGVGAGLAYGPPLPVVIKWLPRRVGLASGALMTGFGGGAVFYNELITYLINPDNQKPDVQGARTTYFNQPSILNKVPDVFLVLGSLTIILQTIGILMLRLPKADDEVDEISLQEVTPIVHHQNGDQKLQQQQQQQQQPKHDESRDSKQQTQHEQTQHQHHKNQKQQQQNTKKEEELKQQQNGKDKPAVLEINGQNGHHNQNGTADTAPSTKDAKSQEESRERTPREMLKSPDFYIMWLALAFNHYGYIIKNNYYKEFGQTSIDDDHFLTTTGTIATVAVSLARLVWGMATDWMGSKPLSLDSAFIFQYIAAGLLTPQKSSDRADPVGIYGYDQRDVSVLVLQSSRRSVALHVLGGLHLRDSYWRVHSVPTSSAQMVRRETLCH</sequence>
<evidence type="ECO:0000256" key="5">
    <source>
        <dbReference type="ARBA" id="ARBA00023136"/>
    </source>
</evidence>
<feature type="compositionally biased region" description="Low complexity" evidence="6">
    <location>
        <begin position="314"/>
        <end position="324"/>
    </location>
</feature>
<feature type="transmembrane region" description="Helical" evidence="7">
    <location>
        <begin position="88"/>
        <end position="107"/>
    </location>
</feature>
<dbReference type="PANTHER" id="PTHR43385">
    <property type="entry name" value="RIBOFLAVIN TRANSPORTER RIBJ"/>
    <property type="match status" value="1"/>
</dbReference>
<keyword evidence="9" id="KW-1185">Reference proteome</keyword>
<dbReference type="InterPro" id="IPR036259">
    <property type="entry name" value="MFS_trans_sf"/>
</dbReference>
<evidence type="ECO:0000256" key="2">
    <source>
        <dbReference type="ARBA" id="ARBA00022448"/>
    </source>
</evidence>
<feature type="transmembrane region" description="Helical" evidence="7">
    <location>
        <begin position="61"/>
        <end position="81"/>
    </location>
</feature>
<feature type="transmembrane region" description="Helical" evidence="7">
    <location>
        <begin position="113"/>
        <end position="134"/>
    </location>
</feature>
<feature type="transmembrane region" description="Helical" evidence="7">
    <location>
        <begin position="201"/>
        <end position="220"/>
    </location>
</feature>
<accession>A0AAV4G0C2</accession>
<keyword evidence="5 7" id="KW-0472">Membrane</keyword>
<keyword evidence="3 7" id="KW-0812">Transmembrane</keyword>
<dbReference type="InterPro" id="IPR011701">
    <property type="entry name" value="MFS"/>
</dbReference>
<feature type="transmembrane region" description="Helical" evidence="7">
    <location>
        <begin position="16"/>
        <end position="35"/>
    </location>
</feature>
<evidence type="ECO:0000256" key="6">
    <source>
        <dbReference type="SAM" id="MobiDB-lite"/>
    </source>
</evidence>
<keyword evidence="4 7" id="KW-1133">Transmembrane helix</keyword>
<evidence type="ECO:0000313" key="8">
    <source>
        <dbReference type="EMBL" id="GFR78541.1"/>
    </source>
</evidence>
<evidence type="ECO:0000313" key="9">
    <source>
        <dbReference type="Proteomes" id="UP000762676"/>
    </source>
</evidence>
<organism evidence="8 9">
    <name type="scientific">Elysia marginata</name>
    <dbReference type="NCBI Taxonomy" id="1093978"/>
    <lineage>
        <taxon>Eukaryota</taxon>
        <taxon>Metazoa</taxon>
        <taxon>Spiralia</taxon>
        <taxon>Lophotrochozoa</taxon>
        <taxon>Mollusca</taxon>
        <taxon>Gastropoda</taxon>
        <taxon>Heterobranchia</taxon>
        <taxon>Euthyneura</taxon>
        <taxon>Panpulmonata</taxon>
        <taxon>Sacoglossa</taxon>
        <taxon>Placobranchoidea</taxon>
        <taxon>Plakobranchidae</taxon>
        <taxon>Elysia</taxon>
    </lineage>
</organism>
<dbReference type="InterPro" id="IPR052983">
    <property type="entry name" value="MFS_Riboflavin_Transporter"/>
</dbReference>
<feature type="transmembrane region" description="Helical" evidence="7">
    <location>
        <begin position="146"/>
        <end position="164"/>
    </location>
</feature>
<feature type="region of interest" description="Disordered" evidence="6">
    <location>
        <begin position="244"/>
        <end position="347"/>
    </location>
</feature>
<feature type="compositionally biased region" description="Basic and acidic residues" evidence="6">
    <location>
        <begin position="260"/>
        <end position="269"/>
    </location>
</feature>
<comment type="caution">
    <text evidence="8">The sequence shown here is derived from an EMBL/GenBank/DDBJ whole genome shotgun (WGS) entry which is preliminary data.</text>
</comment>
<protein>
    <submittedName>
        <fullName evidence="8">Major Facilitator-like protein 5</fullName>
    </submittedName>
</protein>
<feature type="compositionally biased region" description="Basic and acidic residues" evidence="6">
    <location>
        <begin position="292"/>
        <end position="309"/>
    </location>
</feature>
<gene>
    <name evidence="8" type="ORF">ElyMa_002265000</name>
</gene>
<feature type="transmembrane region" description="Helical" evidence="7">
    <location>
        <begin position="389"/>
        <end position="408"/>
    </location>
</feature>
<evidence type="ECO:0000256" key="3">
    <source>
        <dbReference type="ARBA" id="ARBA00022692"/>
    </source>
</evidence>
<comment type="subcellular location">
    <subcellularLocation>
        <location evidence="1">Membrane</location>
        <topology evidence="1">Multi-pass membrane protein</topology>
    </subcellularLocation>
</comment>
<proteinExistence type="predicted"/>
<dbReference type="SUPFAM" id="SSF103473">
    <property type="entry name" value="MFS general substrate transporter"/>
    <property type="match status" value="1"/>
</dbReference>
<evidence type="ECO:0000256" key="1">
    <source>
        <dbReference type="ARBA" id="ARBA00004141"/>
    </source>
</evidence>
<evidence type="ECO:0000256" key="7">
    <source>
        <dbReference type="SAM" id="Phobius"/>
    </source>
</evidence>
<dbReference type="EMBL" id="BMAT01004702">
    <property type="protein sequence ID" value="GFR78541.1"/>
    <property type="molecule type" value="Genomic_DNA"/>
</dbReference>